<name>A0ABS5YD42_9GAMM</name>
<keyword evidence="3" id="KW-0560">Oxidoreductase</keyword>
<sequence>MPPGAEQKNWLHWGNTTAGDRFAALDQITKANVDQLQVAWIAHTGDIPLSNGAGAEDQNTPLQVGDTLYVCTAYGKVLALAADSGKTRWRFDPLASAPNWQRCRGLGYYADDAAATQVARAAAPANAASAAVTQTPPTSAKGNRQPPSAVTPP</sequence>
<dbReference type="SUPFAM" id="SSF50998">
    <property type="entry name" value="Quinoprotein alcohol dehydrogenase-like"/>
    <property type="match status" value="1"/>
</dbReference>
<evidence type="ECO:0000256" key="1">
    <source>
        <dbReference type="ARBA" id="ARBA00001931"/>
    </source>
</evidence>
<protein>
    <recommendedName>
        <fullName evidence="5">Pyrrolo-quinoline quinone repeat domain-containing protein</fullName>
    </recommendedName>
</protein>
<dbReference type="InterPro" id="IPR002372">
    <property type="entry name" value="PQQ_rpt_dom"/>
</dbReference>
<dbReference type="Proteomes" id="UP000811282">
    <property type="component" value="Unassembled WGS sequence"/>
</dbReference>
<dbReference type="SMART" id="SM00564">
    <property type="entry name" value="PQQ"/>
    <property type="match status" value="1"/>
</dbReference>
<evidence type="ECO:0000256" key="2">
    <source>
        <dbReference type="ARBA" id="ARBA00008156"/>
    </source>
</evidence>
<feature type="compositionally biased region" description="Polar residues" evidence="4">
    <location>
        <begin position="132"/>
        <end position="153"/>
    </location>
</feature>
<dbReference type="PANTHER" id="PTHR32303">
    <property type="entry name" value="QUINOPROTEIN ALCOHOL DEHYDROGENASE (CYTOCHROME C)"/>
    <property type="match status" value="1"/>
</dbReference>
<evidence type="ECO:0000313" key="7">
    <source>
        <dbReference type="Proteomes" id="UP000811282"/>
    </source>
</evidence>
<reference evidence="6 7" key="1">
    <citation type="journal article" date="2021" name="Genome Biol. Evol.">
        <title>The evolution of interdependence in a four-way mealybug symbiosis.</title>
        <authorList>
            <person name="Garber A.I."/>
            <person name="Kupper M."/>
            <person name="Laetsch D.R."/>
            <person name="Weldon S.R."/>
            <person name="Ladinsky M.S."/>
            <person name="Bjorkman P.J."/>
            <person name="McCutcheon J.P."/>
        </authorList>
    </citation>
    <scope>NUCLEOTIDE SEQUENCE [LARGE SCALE GENOMIC DNA]</scope>
    <source>
        <strain evidence="6">SOD</strain>
    </source>
</reference>
<dbReference type="Pfam" id="PF01011">
    <property type="entry name" value="PQQ"/>
    <property type="match status" value="1"/>
</dbReference>
<accession>A0ABS5YD42</accession>
<dbReference type="Gene3D" id="2.140.10.10">
    <property type="entry name" value="Quinoprotein alcohol dehydrogenase-like superfamily"/>
    <property type="match status" value="1"/>
</dbReference>
<feature type="region of interest" description="Disordered" evidence="4">
    <location>
        <begin position="124"/>
        <end position="153"/>
    </location>
</feature>
<comment type="cofactor">
    <cofactor evidence="1">
        <name>pyrroloquinoline quinone</name>
        <dbReference type="ChEBI" id="CHEBI:58442"/>
    </cofactor>
</comment>
<gene>
    <name evidence="6" type="ORF">JZM24_13740</name>
</gene>
<evidence type="ECO:0000256" key="3">
    <source>
        <dbReference type="ARBA" id="ARBA00023002"/>
    </source>
</evidence>
<comment type="caution">
    <text evidence="6">The sequence shown here is derived from an EMBL/GenBank/DDBJ whole genome shotgun (WGS) entry which is preliminary data.</text>
</comment>
<evidence type="ECO:0000313" key="6">
    <source>
        <dbReference type="EMBL" id="MBT9432931.1"/>
    </source>
</evidence>
<proteinExistence type="inferred from homology"/>
<keyword evidence="7" id="KW-1185">Reference proteome</keyword>
<evidence type="ECO:0000259" key="5">
    <source>
        <dbReference type="Pfam" id="PF01011"/>
    </source>
</evidence>
<feature type="domain" description="Pyrrolo-quinoline quinone repeat" evidence="5">
    <location>
        <begin position="10"/>
        <end position="118"/>
    </location>
</feature>
<dbReference type="PANTHER" id="PTHR32303:SF4">
    <property type="entry name" value="QUINOPROTEIN GLUCOSE DEHYDROGENASE"/>
    <property type="match status" value="1"/>
</dbReference>
<evidence type="ECO:0000256" key="4">
    <source>
        <dbReference type="SAM" id="MobiDB-lite"/>
    </source>
</evidence>
<dbReference type="InterPro" id="IPR011047">
    <property type="entry name" value="Quinoprotein_ADH-like_sf"/>
</dbReference>
<organism evidence="6 7">
    <name type="scientific">Candidatus Sodalis endolongispinus</name>
    <dbReference type="NCBI Taxonomy" id="2812662"/>
    <lineage>
        <taxon>Bacteria</taxon>
        <taxon>Pseudomonadati</taxon>
        <taxon>Pseudomonadota</taxon>
        <taxon>Gammaproteobacteria</taxon>
        <taxon>Enterobacterales</taxon>
        <taxon>Bruguierivoracaceae</taxon>
        <taxon>Sodalis</taxon>
    </lineage>
</organism>
<comment type="similarity">
    <text evidence="2">Belongs to the bacterial PQQ dehydrogenase family.</text>
</comment>
<dbReference type="InterPro" id="IPR018391">
    <property type="entry name" value="PQQ_b-propeller_rpt"/>
</dbReference>
<dbReference type="EMBL" id="JAFJYC010000002">
    <property type="protein sequence ID" value="MBT9432931.1"/>
    <property type="molecule type" value="Genomic_DNA"/>
</dbReference>